<sequence>MANKPTSGSSSSSASPTTTPSSASAGTSAGTSGSAGSSAGNTSVGRQDDVLAGNPILTPEQQLDQIASFISVHYKEVWDIISSPGDFSTEHEQQAPGEQRQLQEDAEQAVGRLNDIVTHTSQLVLGVGLDHSIPGVAFTSNGPDIHTVDGNTAVFVPSTPTGRIAVSLHGGPGWHGSGQELEIFWRPTIAAVAELSGTTIVDVDYQLPLIRRRLSDDAQGNAVYSDHAEGTEGIIRDALTAVDAAEEVLSNIPSDTHESDSTTSTHDEARGYDIVAFGSGTSAGLELAAKWNSERIVLQHPRLFQTNPENETWRNHDFSQTQILVQKATCDTIAVDPEAIAHNLEELGASTTVTEHLGYHVLATPAVQRECAQEAANFLQNGSVR</sequence>
<gene>
    <name evidence="2" type="ORF">Q0N40_02490</name>
</gene>
<evidence type="ECO:0000313" key="3">
    <source>
        <dbReference type="Proteomes" id="UP001174314"/>
    </source>
</evidence>
<evidence type="ECO:0000313" key="2">
    <source>
        <dbReference type="EMBL" id="WPF25433.1"/>
    </source>
</evidence>
<feature type="compositionally biased region" description="Low complexity" evidence="1">
    <location>
        <begin position="1"/>
        <end position="40"/>
    </location>
</feature>
<keyword evidence="3" id="KW-1185">Reference proteome</keyword>
<dbReference type="AlphaFoldDB" id="A0AAU0Q1S4"/>
<protein>
    <submittedName>
        <fullName evidence="2">Uncharacterized protein</fullName>
    </submittedName>
</protein>
<organism evidence="2 3">
    <name type="scientific">Corynebacterium pseudokroppenstedtii</name>
    <dbReference type="NCBI Taxonomy" id="2804917"/>
    <lineage>
        <taxon>Bacteria</taxon>
        <taxon>Bacillati</taxon>
        <taxon>Actinomycetota</taxon>
        <taxon>Actinomycetes</taxon>
        <taxon>Mycobacteriales</taxon>
        <taxon>Corynebacteriaceae</taxon>
        <taxon>Corynebacterium</taxon>
    </lineage>
</organism>
<name>A0AAU0Q1S4_9CORY</name>
<accession>A0AAU0Q1S4</accession>
<reference evidence="2 3" key="1">
    <citation type="submission" date="2023-10" db="EMBL/GenBank/DDBJ databases">
        <title>complete genome sequence of Corynebacterium pseudokroppenstedtii P15-C1.</title>
        <authorList>
            <person name="Bruggemann H."/>
            <person name="Poehlein A."/>
        </authorList>
    </citation>
    <scope>NUCLEOTIDE SEQUENCE [LARGE SCALE GENOMIC DNA]</scope>
    <source>
        <strain evidence="2 3">P15_C1</strain>
    </source>
</reference>
<evidence type="ECO:0000256" key="1">
    <source>
        <dbReference type="SAM" id="MobiDB-lite"/>
    </source>
</evidence>
<dbReference type="EMBL" id="CP137757">
    <property type="protein sequence ID" value="WPF25433.1"/>
    <property type="molecule type" value="Genomic_DNA"/>
</dbReference>
<dbReference type="RefSeq" id="WP_221923985.1">
    <property type="nucleotide sequence ID" value="NZ_CP137757.1"/>
</dbReference>
<dbReference type="KEGG" id="cpsk:Q0N40_02490"/>
<feature type="region of interest" description="Disordered" evidence="1">
    <location>
        <begin position="1"/>
        <end position="51"/>
    </location>
</feature>
<dbReference type="Proteomes" id="UP001174314">
    <property type="component" value="Chromosome"/>
</dbReference>
<proteinExistence type="predicted"/>